<evidence type="ECO:0000256" key="3">
    <source>
        <dbReference type="ARBA" id="ARBA00048707"/>
    </source>
</evidence>
<gene>
    <name evidence="4" type="primary">Dsim\GD20279</name>
    <name evidence="4" type="ORF">Dsim_GD20279</name>
</gene>
<dbReference type="InterPro" id="IPR042237">
    <property type="entry name" value="PTRHD1"/>
</dbReference>
<dbReference type="PhylomeDB" id="B4QX11"/>
<evidence type="ECO:0000256" key="1">
    <source>
        <dbReference type="ARBA" id="ARBA00013260"/>
    </source>
</evidence>
<dbReference type="EMBL" id="CM000364">
    <property type="protein sequence ID" value="EDX12665.1"/>
    <property type="molecule type" value="Genomic_DNA"/>
</dbReference>
<reference evidence="4 5" key="1">
    <citation type="journal article" date="2007" name="Nature">
        <title>Evolution of genes and genomes on the Drosophila phylogeny.</title>
        <authorList>
            <consortium name="Drosophila 12 Genomes Consortium"/>
            <person name="Clark A.G."/>
            <person name="Eisen M.B."/>
            <person name="Smith D.R."/>
            <person name="Bergman C.M."/>
            <person name="Oliver B."/>
            <person name="Markow T.A."/>
            <person name="Kaufman T.C."/>
            <person name="Kellis M."/>
            <person name="Gelbart W."/>
            <person name="Iyer V.N."/>
            <person name="Pollard D.A."/>
            <person name="Sackton T.B."/>
            <person name="Larracuente A.M."/>
            <person name="Singh N.D."/>
            <person name="Abad J.P."/>
            <person name="Abt D.N."/>
            <person name="Adryan B."/>
            <person name="Aguade M."/>
            <person name="Akashi H."/>
            <person name="Anderson W.W."/>
            <person name="Aquadro C.F."/>
            <person name="Ardell D.H."/>
            <person name="Arguello R."/>
            <person name="Artieri C.G."/>
            <person name="Barbash D.A."/>
            <person name="Barker D."/>
            <person name="Barsanti P."/>
            <person name="Batterham P."/>
            <person name="Batzoglou S."/>
            <person name="Begun D."/>
            <person name="Bhutkar A."/>
            <person name="Blanco E."/>
            <person name="Bosak S.A."/>
            <person name="Bradley R.K."/>
            <person name="Brand A.D."/>
            <person name="Brent M.R."/>
            <person name="Brooks A.N."/>
            <person name="Brown R.H."/>
            <person name="Butlin R.K."/>
            <person name="Caggese C."/>
            <person name="Calvi B.R."/>
            <person name="Bernardo de Carvalho A."/>
            <person name="Caspi A."/>
            <person name="Castrezana S."/>
            <person name="Celniker S.E."/>
            <person name="Chang J.L."/>
            <person name="Chapple C."/>
            <person name="Chatterji S."/>
            <person name="Chinwalla A."/>
            <person name="Civetta A."/>
            <person name="Clifton S.W."/>
            <person name="Comeron J.M."/>
            <person name="Costello J.C."/>
            <person name="Coyne J.A."/>
            <person name="Daub J."/>
            <person name="David R.G."/>
            <person name="Delcher A.L."/>
            <person name="Delehaunty K."/>
            <person name="Do C.B."/>
            <person name="Ebling H."/>
            <person name="Edwards K."/>
            <person name="Eickbush T."/>
            <person name="Evans J.D."/>
            <person name="Filipski A."/>
            <person name="Findeiss S."/>
            <person name="Freyhult E."/>
            <person name="Fulton L."/>
            <person name="Fulton R."/>
            <person name="Garcia A.C."/>
            <person name="Gardiner A."/>
            <person name="Garfield D.A."/>
            <person name="Garvin B.E."/>
            <person name="Gibson G."/>
            <person name="Gilbert D."/>
            <person name="Gnerre S."/>
            <person name="Godfrey J."/>
            <person name="Good R."/>
            <person name="Gotea V."/>
            <person name="Gravely B."/>
            <person name="Greenberg A.J."/>
            <person name="Griffiths-Jones S."/>
            <person name="Gross S."/>
            <person name="Guigo R."/>
            <person name="Gustafson E.A."/>
            <person name="Haerty W."/>
            <person name="Hahn M.W."/>
            <person name="Halligan D.L."/>
            <person name="Halpern A.L."/>
            <person name="Halter G.M."/>
            <person name="Han M.V."/>
            <person name="Heger A."/>
            <person name="Hillier L."/>
            <person name="Hinrichs A.S."/>
            <person name="Holmes I."/>
            <person name="Hoskins R.A."/>
            <person name="Hubisz M.J."/>
            <person name="Hultmark D."/>
            <person name="Huntley M.A."/>
            <person name="Jaffe D.B."/>
            <person name="Jagadeeshan S."/>
            <person name="Jeck W.R."/>
            <person name="Johnson J."/>
            <person name="Jones C.D."/>
            <person name="Jordan W.C."/>
            <person name="Karpen G.H."/>
            <person name="Kataoka E."/>
            <person name="Keightley P.D."/>
            <person name="Kheradpour P."/>
            <person name="Kirkness E.F."/>
            <person name="Koerich L.B."/>
            <person name="Kristiansen K."/>
            <person name="Kudrna D."/>
            <person name="Kulathinal R.J."/>
            <person name="Kumar S."/>
            <person name="Kwok R."/>
            <person name="Lander E."/>
            <person name="Langley C.H."/>
            <person name="Lapoint R."/>
            <person name="Lazzaro B.P."/>
            <person name="Lee S.J."/>
            <person name="Levesque L."/>
            <person name="Li R."/>
            <person name="Lin C.F."/>
            <person name="Lin M.F."/>
            <person name="Lindblad-Toh K."/>
            <person name="Llopart A."/>
            <person name="Long M."/>
            <person name="Low L."/>
            <person name="Lozovsky E."/>
            <person name="Lu J."/>
            <person name="Luo M."/>
            <person name="Machado C.A."/>
            <person name="Makalowski W."/>
            <person name="Marzo M."/>
            <person name="Matsuda M."/>
            <person name="Matzkin L."/>
            <person name="McAllister B."/>
            <person name="McBride C.S."/>
            <person name="McKernan B."/>
            <person name="McKernan K."/>
            <person name="Mendez-Lago M."/>
            <person name="Minx P."/>
            <person name="Mollenhauer M.U."/>
            <person name="Montooth K."/>
            <person name="Mount S.M."/>
            <person name="Mu X."/>
            <person name="Myers E."/>
            <person name="Negre B."/>
            <person name="Newfeld S."/>
            <person name="Nielsen R."/>
            <person name="Noor M.A."/>
            <person name="O'Grady P."/>
            <person name="Pachter L."/>
            <person name="Papaceit M."/>
            <person name="Parisi M.J."/>
            <person name="Parisi M."/>
            <person name="Parts L."/>
            <person name="Pedersen J.S."/>
            <person name="Pesole G."/>
            <person name="Phillippy A.M."/>
            <person name="Ponting C.P."/>
            <person name="Pop M."/>
            <person name="Porcelli D."/>
            <person name="Powell J.R."/>
            <person name="Prohaska S."/>
            <person name="Pruitt K."/>
            <person name="Puig M."/>
            <person name="Quesneville H."/>
            <person name="Ram K.R."/>
            <person name="Rand D."/>
            <person name="Rasmussen M.D."/>
            <person name="Reed L.K."/>
            <person name="Reenan R."/>
            <person name="Reily A."/>
            <person name="Remington K.A."/>
            <person name="Rieger T.T."/>
            <person name="Ritchie M.G."/>
            <person name="Robin C."/>
            <person name="Rogers Y.H."/>
            <person name="Rohde C."/>
            <person name="Rozas J."/>
            <person name="Rubenfield M.J."/>
            <person name="Ruiz A."/>
            <person name="Russo S."/>
            <person name="Salzberg S.L."/>
            <person name="Sanchez-Gracia A."/>
            <person name="Saranga D.J."/>
            <person name="Sato H."/>
            <person name="Schaeffer S.W."/>
            <person name="Schatz M.C."/>
            <person name="Schlenke T."/>
            <person name="Schwartz R."/>
            <person name="Segarra C."/>
            <person name="Singh R.S."/>
            <person name="Sirot L."/>
            <person name="Sirota M."/>
            <person name="Sisneros N.B."/>
            <person name="Smith C.D."/>
            <person name="Smith T.F."/>
            <person name="Spieth J."/>
            <person name="Stage D.E."/>
            <person name="Stark A."/>
            <person name="Stephan W."/>
            <person name="Strausberg R.L."/>
            <person name="Strempel S."/>
            <person name="Sturgill D."/>
            <person name="Sutton G."/>
            <person name="Sutton G.G."/>
            <person name="Tao W."/>
            <person name="Teichmann S."/>
            <person name="Tobari Y.N."/>
            <person name="Tomimura Y."/>
            <person name="Tsolas J.M."/>
            <person name="Valente V.L."/>
            <person name="Venter E."/>
            <person name="Venter J.C."/>
            <person name="Vicario S."/>
            <person name="Vieira F.G."/>
            <person name="Vilella A.J."/>
            <person name="Villasante A."/>
            <person name="Walenz B."/>
            <person name="Wang J."/>
            <person name="Wasserman M."/>
            <person name="Watts T."/>
            <person name="Wilson D."/>
            <person name="Wilson R.K."/>
            <person name="Wing R.A."/>
            <person name="Wolfner M.F."/>
            <person name="Wong A."/>
            <person name="Wong G.K."/>
            <person name="Wu C.I."/>
            <person name="Wu G."/>
            <person name="Yamamoto D."/>
            <person name="Yang H.P."/>
            <person name="Yang S.P."/>
            <person name="Yorke J.A."/>
            <person name="Yoshida K."/>
            <person name="Zdobnov E."/>
            <person name="Zhang P."/>
            <person name="Zhang Y."/>
            <person name="Zimin A.V."/>
            <person name="Baldwin J."/>
            <person name="Abdouelleil A."/>
            <person name="Abdulkadir J."/>
            <person name="Abebe A."/>
            <person name="Abera B."/>
            <person name="Abreu J."/>
            <person name="Acer S.C."/>
            <person name="Aftuck L."/>
            <person name="Alexander A."/>
            <person name="An P."/>
            <person name="Anderson E."/>
            <person name="Anderson S."/>
            <person name="Arachi H."/>
            <person name="Azer M."/>
            <person name="Bachantsang P."/>
            <person name="Barry A."/>
            <person name="Bayul T."/>
            <person name="Berlin A."/>
            <person name="Bessette D."/>
            <person name="Bloom T."/>
            <person name="Blye J."/>
            <person name="Boguslavskiy L."/>
            <person name="Bonnet C."/>
            <person name="Boukhgalter B."/>
            <person name="Bourzgui I."/>
            <person name="Brown A."/>
            <person name="Cahill P."/>
            <person name="Channer S."/>
            <person name="Cheshatsang Y."/>
            <person name="Chuda L."/>
            <person name="Citroen M."/>
            <person name="Collymore A."/>
            <person name="Cooke P."/>
            <person name="Costello M."/>
            <person name="D'Aco K."/>
            <person name="Daza R."/>
            <person name="De Haan G."/>
            <person name="DeGray S."/>
            <person name="DeMaso C."/>
            <person name="Dhargay N."/>
            <person name="Dooley K."/>
            <person name="Dooley E."/>
            <person name="Doricent M."/>
            <person name="Dorje P."/>
            <person name="Dorjee K."/>
            <person name="Dupes A."/>
            <person name="Elong R."/>
            <person name="Falk J."/>
            <person name="Farina A."/>
            <person name="Faro S."/>
            <person name="Ferguson D."/>
            <person name="Fisher S."/>
            <person name="Foley C.D."/>
            <person name="Franke A."/>
            <person name="Friedrich D."/>
            <person name="Gadbois L."/>
            <person name="Gearin G."/>
            <person name="Gearin C.R."/>
            <person name="Giannoukos G."/>
            <person name="Goode T."/>
            <person name="Graham J."/>
            <person name="Grandbois E."/>
            <person name="Grewal S."/>
            <person name="Gyaltsen K."/>
            <person name="Hafez N."/>
            <person name="Hagos B."/>
            <person name="Hall J."/>
            <person name="Henson C."/>
            <person name="Hollinger A."/>
            <person name="Honan T."/>
            <person name="Huard M.D."/>
            <person name="Hughes L."/>
            <person name="Hurhula B."/>
            <person name="Husby M.E."/>
            <person name="Kamat A."/>
            <person name="Kanga B."/>
            <person name="Kashin S."/>
            <person name="Khazanovich D."/>
            <person name="Kisner P."/>
            <person name="Lance K."/>
            <person name="Lara M."/>
            <person name="Lee W."/>
            <person name="Lennon N."/>
            <person name="Letendre F."/>
            <person name="LeVine R."/>
            <person name="Lipovsky A."/>
            <person name="Liu X."/>
            <person name="Liu J."/>
            <person name="Liu S."/>
            <person name="Lokyitsang T."/>
            <person name="Lokyitsang Y."/>
            <person name="Lubonja R."/>
            <person name="Lui A."/>
            <person name="MacDonald P."/>
            <person name="Magnisalis V."/>
            <person name="Maru K."/>
            <person name="Matthews C."/>
            <person name="McCusker W."/>
            <person name="McDonough S."/>
            <person name="Mehta T."/>
            <person name="Meldrim J."/>
            <person name="Meneus L."/>
            <person name="Mihai O."/>
            <person name="Mihalev A."/>
            <person name="Mihova T."/>
            <person name="Mittelman R."/>
            <person name="Mlenga V."/>
            <person name="Montmayeur A."/>
            <person name="Mulrain L."/>
            <person name="Navidi A."/>
            <person name="Naylor J."/>
            <person name="Negash T."/>
            <person name="Nguyen T."/>
            <person name="Nguyen N."/>
            <person name="Nicol R."/>
            <person name="Norbu C."/>
            <person name="Norbu N."/>
            <person name="Novod N."/>
            <person name="O'Neill B."/>
            <person name="Osman S."/>
            <person name="Markiewicz E."/>
            <person name="Oyono O.L."/>
            <person name="Patti C."/>
            <person name="Phunkhang P."/>
            <person name="Pierre F."/>
            <person name="Priest M."/>
            <person name="Raghuraman S."/>
            <person name="Rege F."/>
            <person name="Reyes R."/>
            <person name="Rise C."/>
            <person name="Rogov P."/>
            <person name="Ross K."/>
            <person name="Ryan E."/>
            <person name="Settipalli S."/>
            <person name="Shea T."/>
            <person name="Sherpa N."/>
            <person name="Shi L."/>
            <person name="Shih D."/>
            <person name="Sparrow T."/>
            <person name="Spaulding J."/>
            <person name="Stalker J."/>
            <person name="Stange-Thomann N."/>
            <person name="Stavropoulos S."/>
            <person name="Stone C."/>
            <person name="Strader C."/>
            <person name="Tesfaye S."/>
            <person name="Thomson T."/>
            <person name="Thoulutsang Y."/>
            <person name="Thoulutsang D."/>
            <person name="Topham K."/>
            <person name="Topping I."/>
            <person name="Tsamla T."/>
            <person name="Vassiliev H."/>
            <person name="Vo A."/>
            <person name="Wangchuk T."/>
            <person name="Wangdi T."/>
            <person name="Weiand M."/>
            <person name="Wilkinson J."/>
            <person name="Wilson A."/>
            <person name="Yadav S."/>
            <person name="Young G."/>
            <person name="Yu Q."/>
            <person name="Zembek L."/>
            <person name="Zhong D."/>
            <person name="Zimmer A."/>
            <person name="Zwirko Z."/>
            <person name="Jaffe D.B."/>
            <person name="Alvarez P."/>
            <person name="Brockman W."/>
            <person name="Butler J."/>
            <person name="Chin C."/>
            <person name="Gnerre S."/>
            <person name="Grabherr M."/>
            <person name="Kleber M."/>
            <person name="Mauceli E."/>
            <person name="MacCallum I."/>
        </authorList>
    </citation>
    <scope>NUCLEOTIDE SEQUENCE [LARGE SCALE GENOMIC DNA]</scope>
    <source>
        <strain evidence="5">white501</strain>
    </source>
</reference>
<evidence type="ECO:0000313" key="4">
    <source>
        <dbReference type="EMBL" id="EDX12665.1"/>
    </source>
</evidence>
<sequence>MNSIVQYIVVRSDLRSALSWPLGAVIAQSCHATAAVIHLNSEDADTVPT</sequence>
<dbReference type="SUPFAM" id="SSF102462">
    <property type="entry name" value="Peptidyl-tRNA hydrolase II"/>
    <property type="match status" value="1"/>
</dbReference>
<name>B4QX11_DROSI</name>
<dbReference type="EC" id="3.1.1.29" evidence="1"/>
<dbReference type="Bgee" id="FBgn0191755">
    <property type="expression patterns" value="Expressed in female reproductive system and 3 other cell types or tissues"/>
</dbReference>
<organism evidence="4 5">
    <name type="scientific">Drosophila simulans</name>
    <name type="common">Fruit fly</name>
    <dbReference type="NCBI Taxonomy" id="7240"/>
    <lineage>
        <taxon>Eukaryota</taxon>
        <taxon>Metazoa</taxon>
        <taxon>Ecdysozoa</taxon>
        <taxon>Arthropoda</taxon>
        <taxon>Hexapoda</taxon>
        <taxon>Insecta</taxon>
        <taxon>Pterygota</taxon>
        <taxon>Neoptera</taxon>
        <taxon>Endopterygota</taxon>
        <taxon>Diptera</taxon>
        <taxon>Brachycera</taxon>
        <taxon>Muscomorpha</taxon>
        <taxon>Ephydroidea</taxon>
        <taxon>Drosophilidae</taxon>
        <taxon>Drosophila</taxon>
        <taxon>Sophophora</taxon>
    </lineage>
</organism>
<dbReference type="STRING" id="7240.B4QX11"/>
<dbReference type="Pfam" id="PF01981">
    <property type="entry name" value="PTH2"/>
    <property type="match status" value="1"/>
</dbReference>
<dbReference type="GO" id="GO:0004045">
    <property type="term" value="F:peptidyl-tRNA hydrolase activity"/>
    <property type="evidence" value="ECO:0007669"/>
    <property type="project" value="UniProtKB-EC"/>
</dbReference>
<dbReference type="InterPro" id="IPR023476">
    <property type="entry name" value="Pep_tRNA_hydro_II_dom_sf"/>
</dbReference>
<dbReference type="Proteomes" id="UP000000304">
    <property type="component" value="Chromosome 3R"/>
</dbReference>
<evidence type="ECO:0000313" key="5">
    <source>
        <dbReference type="Proteomes" id="UP000000304"/>
    </source>
</evidence>
<keyword evidence="2" id="KW-0378">Hydrolase</keyword>
<protein>
    <recommendedName>
        <fullName evidence="1">peptidyl-tRNA hydrolase</fullName>
        <ecNumber evidence="1">3.1.1.29</ecNumber>
    </recommendedName>
</protein>
<evidence type="ECO:0000256" key="2">
    <source>
        <dbReference type="ARBA" id="ARBA00022801"/>
    </source>
</evidence>
<dbReference type="Gene3D" id="3.40.1490.10">
    <property type="entry name" value="Bit1"/>
    <property type="match status" value="1"/>
</dbReference>
<comment type="catalytic activity">
    <reaction evidence="3">
        <text>an N-acyl-L-alpha-aminoacyl-tRNA + H2O = an N-acyl-L-amino acid + a tRNA + H(+)</text>
        <dbReference type="Rhea" id="RHEA:54448"/>
        <dbReference type="Rhea" id="RHEA-COMP:10123"/>
        <dbReference type="Rhea" id="RHEA-COMP:13883"/>
        <dbReference type="ChEBI" id="CHEBI:15377"/>
        <dbReference type="ChEBI" id="CHEBI:15378"/>
        <dbReference type="ChEBI" id="CHEBI:59874"/>
        <dbReference type="ChEBI" id="CHEBI:78442"/>
        <dbReference type="ChEBI" id="CHEBI:138191"/>
        <dbReference type="EC" id="3.1.1.29"/>
    </reaction>
</comment>
<dbReference type="OrthoDB" id="201213at2759"/>
<dbReference type="PANTHER" id="PTHR46194:SF1">
    <property type="entry name" value="PEPTIDYL-TRNA HYDROLASE PTRHD1-RELATED"/>
    <property type="match status" value="1"/>
</dbReference>
<dbReference type="AlphaFoldDB" id="B4QX11"/>
<proteinExistence type="predicted"/>
<dbReference type="PANTHER" id="PTHR46194">
    <property type="entry name" value="PEPTIDYL-TRNA HYDROLASE PTRHD1-RELATED"/>
    <property type="match status" value="1"/>
</dbReference>
<dbReference type="HOGENOM" id="CLU_3144380_0_0_1"/>
<accession>B4QX11</accession>
<keyword evidence="5" id="KW-1185">Reference proteome</keyword>
<dbReference type="InterPro" id="IPR002833">
    <property type="entry name" value="PTH2"/>
</dbReference>